<evidence type="ECO:0000313" key="5">
    <source>
        <dbReference type="EMBL" id="GAA5519898.1"/>
    </source>
</evidence>
<dbReference type="CDD" id="cd04770">
    <property type="entry name" value="HTH_HMRTR"/>
    <property type="match status" value="1"/>
</dbReference>
<evidence type="ECO:0000256" key="2">
    <source>
        <dbReference type="ARBA" id="ARBA00023125"/>
    </source>
</evidence>
<comment type="caution">
    <text evidence="5">The sequence shown here is derived from an EMBL/GenBank/DDBJ whole genome shotgun (WGS) entry which is preliminary data.</text>
</comment>
<dbReference type="InterPro" id="IPR047057">
    <property type="entry name" value="MerR_fam"/>
</dbReference>
<accession>A0ABP9WLS5</accession>
<dbReference type="PANTHER" id="PTHR30204:SF94">
    <property type="entry name" value="HEAVY METAL-DEPENDENT TRANSCRIPTIONAL REGULATOR HI_0293-RELATED"/>
    <property type="match status" value="1"/>
</dbReference>
<dbReference type="InterPro" id="IPR000551">
    <property type="entry name" value="MerR-type_HTH_dom"/>
</dbReference>
<dbReference type="InterPro" id="IPR009061">
    <property type="entry name" value="DNA-bd_dom_put_sf"/>
</dbReference>
<dbReference type="Pfam" id="PF00376">
    <property type="entry name" value="MerR"/>
    <property type="match status" value="1"/>
</dbReference>
<dbReference type="PROSITE" id="PS50937">
    <property type="entry name" value="HTH_MERR_2"/>
    <property type="match status" value="1"/>
</dbReference>
<proteinExistence type="predicted"/>
<dbReference type="Gene3D" id="1.10.1660.10">
    <property type="match status" value="1"/>
</dbReference>
<sequence length="139" mass="15145">MQIGELAARGGVTAKTVRYYESIGLMTAPERRANGYREYGEGALERLRFIRDSQAAGLSLSEAGEILRMKDEGESTCEHSRAMVDRHLRDIDAQIASLLAAKAELTALSRRAEALDPANCTDPHRCQVLALDLAVSGKV</sequence>
<dbReference type="SMART" id="SM00422">
    <property type="entry name" value="HTH_MERR"/>
    <property type="match status" value="1"/>
</dbReference>
<dbReference type="Proteomes" id="UP001426770">
    <property type="component" value="Unassembled WGS sequence"/>
</dbReference>
<keyword evidence="1" id="KW-0805">Transcription regulation</keyword>
<keyword evidence="6" id="KW-1185">Reference proteome</keyword>
<name>A0ABP9WLS5_9MICO</name>
<evidence type="ECO:0000256" key="1">
    <source>
        <dbReference type="ARBA" id="ARBA00023015"/>
    </source>
</evidence>
<keyword evidence="2" id="KW-0238">DNA-binding</keyword>
<organism evidence="5 6">
    <name type="scientific">Demequina sediminis</name>
    <dbReference type="NCBI Taxonomy" id="1930058"/>
    <lineage>
        <taxon>Bacteria</taxon>
        <taxon>Bacillati</taxon>
        <taxon>Actinomycetota</taxon>
        <taxon>Actinomycetes</taxon>
        <taxon>Micrococcales</taxon>
        <taxon>Demequinaceae</taxon>
        <taxon>Demequina</taxon>
    </lineage>
</organism>
<evidence type="ECO:0000259" key="4">
    <source>
        <dbReference type="PROSITE" id="PS50937"/>
    </source>
</evidence>
<dbReference type="EMBL" id="BAABRR010000015">
    <property type="protein sequence ID" value="GAA5519898.1"/>
    <property type="molecule type" value="Genomic_DNA"/>
</dbReference>
<dbReference type="SUPFAM" id="SSF46955">
    <property type="entry name" value="Putative DNA-binding domain"/>
    <property type="match status" value="1"/>
</dbReference>
<evidence type="ECO:0000313" key="6">
    <source>
        <dbReference type="Proteomes" id="UP001426770"/>
    </source>
</evidence>
<dbReference type="PRINTS" id="PR00040">
    <property type="entry name" value="HTHMERR"/>
</dbReference>
<dbReference type="RefSeq" id="WP_286214295.1">
    <property type="nucleotide sequence ID" value="NZ_AP027736.1"/>
</dbReference>
<dbReference type="InterPro" id="IPR015358">
    <property type="entry name" value="Tscrpt_reg_MerR_DNA-bd"/>
</dbReference>
<evidence type="ECO:0000256" key="3">
    <source>
        <dbReference type="ARBA" id="ARBA00023163"/>
    </source>
</evidence>
<gene>
    <name evidence="5" type="primary">merR1_3</name>
    <name evidence="5" type="ORF">Lsed01_02356</name>
</gene>
<reference evidence="5 6" key="1">
    <citation type="submission" date="2024-02" db="EMBL/GenBank/DDBJ databases">
        <title>Lysinimicrobium sediminis NBRC 112286.</title>
        <authorList>
            <person name="Ichikawa N."/>
            <person name="Katano-Makiyama Y."/>
            <person name="Hidaka K."/>
        </authorList>
    </citation>
    <scope>NUCLEOTIDE SEQUENCE [LARGE SCALE GENOMIC DNA]</scope>
    <source>
        <strain evidence="5 6">NBRC 112286</strain>
    </source>
</reference>
<protein>
    <submittedName>
        <fullName evidence="5">Mercuric resistance operon regulatory protein</fullName>
    </submittedName>
</protein>
<keyword evidence="3" id="KW-0804">Transcription</keyword>
<feature type="domain" description="HTH merR-type" evidence="4">
    <location>
        <begin position="1"/>
        <end position="69"/>
    </location>
</feature>
<dbReference type="PANTHER" id="PTHR30204">
    <property type="entry name" value="REDOX-CYCLING DRUG-SENSING TRANSCRIPTIONAL ACTIVATOR SOXR"/>
    <property type="match status" value="1"/>
</dbReference>
<dbReference type="Pfam" id="PF09278">
    <property type="entry name" value="MerR-DNA-bind"/>
    <property type="match status" value="1"/>
</dbReference>